<feature type="transmembrane region" description="Helical" evidence="1">
    <location>
        <begin position="98"/>
        <end position="120"/>
    </location>
</feature>
<keyword evidence="1" id="KW-1133">Transmembrane helix</keyword>
<evidence type="ECO:0000313" key="2">
    <source>
        <dbReference type="EMBL" id="GAA4443059.1"/>
    </source>
</evidence>
<organism evidence="2 3">
    <name type="scientific">Ravibacter arvi</name>
    <dbReference type="NCBI Taxonomy" id="2051041"/>
    <lineage>
        <taxon>Bacteria</taxon>
        <taxon>Pseudomonadati</taxon>
        <taxon>Bacteroidota</taxon>
        <taxon>Cytophagia</taxon>
        <taxon>Cytophagales</taxon>
        <taxon>Spirosomataceae</taxon>
        <taxon>Ravibacter</taxon>
    </lineage>
</organism>
<dbReference type="Pfam" id="PF01066">
    <property type="entry name" value="CDP-OH_P_transf"/>
    <property type="match status" value="1"/>
</dbReference>
<dbReference type="RefSeq" id="WP_345030799.1">
    <property type="nucleotide sequence ID" value="NZ_BAABEY010000029.1"/>
</dbReference>
<comment type="caution">
    <text evidence="2">The sequence shown here is derived from an EMBL/GenBank/DDBJ whole genome shotgun (WGS) entry which is preliminary data.</text>
</comment>
<dbReference type="InterPro" id="IPR043130">
    <property type="entry name" value="CDP-OH_PTrfase_TM_dom"/>
</dbReference>
<sequence>MAQKLFDDRPRTNFLKKHEQAAITSLLGRVPAKITPDAMTGVGLAGSLIVLTAFVLSKYVHQGYLLLAIAGLAINWLGDSLDGRLAYYRGIPRKWYGFSLDIIMDWLSTFFIGFGGILYVGGWGSLFAFSIVVMYGWSMIIALLRFKVADRYQIDSGLMGPTEFRLILAAILILEFFSPGLLSYFVAAIAITLFAVNFIESKKLLTTADFKDKRDKKIRQTENSGPFSKPRE</sequence>
<evidence type="ECO:0008006" key="4">
    <source>
        <dbReference type="Google" id="ProtNLM"/>
    </source>
</evidence>
<dbReference type="Proteomes" id="UP001501508">
    <property type="component" value="Unassembled WGS sequence"/>
</dbReference>
<evidence type="ECO:0000313" key="3">
    <source>
        <dbReference type="Proteomes" id="UP001501508"/>
    </source>
</evidence>
<dbReference type="InterPro" id="IPR000462">
    <property type="entry name" value="CDP-OH_P_trans"/>
</dbReference>
<keyword evidence="1" id="KW-0472">Membrane</keyword>
<proteinExistence type="predicted"/>
<accession>A0ABP8M5Y0</accession>
<dbReference type="Gene3D" id="1.20.120.1760">
    <property type="match status" value="1"/>
</dbReference>
<feature type="transmembrane region" description="Helical" evidence="1">
    <location>
        <begin position="126"/>
        <end position="146"/>
    </location>
</feature>
<reference evidence="3" key="1">
    <citation type="journal article" date="2019" name="Int. J. Syst. Evol. Microbiol.">
        <title>The Global Catalogue of Microorganisms (GCM) 10K type strain sequencing project: providing services to taxonomists for standard genome sequencing and annotation.</title>
        <authorList>
            <consortium name="The Broad Institute Genomics Platform"/>
            <consortium name="The Broad Institute Genome Sequencing Center for Infectious Disease"/>
            <person name="Wu L."/>
            <person name="Ma J."/>
        </authorList>
    </citation>
    <scope>NUCLEOTIDE SEQUENCE [LARGE SCALE GENOMIC DNA]</scope>
    <source>
        <strain evidence="3">JCM 31920</strain>
    </source>
</reference>
<evidence type="ECO:0000256" key="1">
    <source>
        <dbReference type="SAM" id="Phobius"/>
    </source>
</evidence>
<protein>
    <recommendedName>
        <fullName evidence="4">CDP-alcohol phosphatidyltransferase</fullName>
    </recommendedName>
</protein>
<feature type="transmembrane region" description="Helical" evidence="1">
    <location>
        <begin position="38"/>
        <end position="56"/>
    </location>
</feature>
<keyword evidence="3" id="KW-1185">Reference proteome</keyword>
<gene>
    <name evidence="2" type="ORF">GCM10023091_30850</name>
</gene>
<feature type="transmembrane region" description="Helical" evidence="1">
    <location>
        <begin position="166"/>
        <end position="199"/>
    </location>
</feature>
<name>A0ABP8M5Y0_9BACT</name>
<keyword evidence="1" id="KW-0812">Transmembrane</keyword>
<feature type="transmembrane region" description="Helical" evidence="1">
    <location>
        <begin position="62"/>
        <end position="78"/>
    </location>
</feature>
<dbReference type="EMBL" id="BAABEY010000029">
    <property type="protein sequence ID" value="GAA4443059.1"/>
    <property type="molecule type" value="Genomic_DNA"/>
</dbReference>